<name>A0A4U3LG41_9ACTN</name>
<gene>
    <name evidence="1" type="ORF">FDA38_37780</name>
</gene>
<evidence type="ECO:0000313" key="2">
    <source>
        <dbReference type="Proteomes" id="UP000305836"/>
    </source>
</evidence>
<dbReference type="RefSeq" id="WP_137258961.1">
    <property type="nucleotide sequence ID" value="NZ_JBHSPQ010000007.1"/>
</dbReference>
<dbReference type="EMBL" id="SZPZ01000006">
    <property type="protein sequence ID" value="TKK74518.1"/>
    <property type="molecule type" value="Genomic_DNA"/>
</dbReference>
<accession>A0A4U3LG41</accession>
<dbReference type="Proteomes" id="UP000305836">
    <property type="component" value="Unassembled WGS sequence"/>
</dbReference>
<evidence type="ECO:0000313" key="1">
    <source>
        <dbReference type="EMBL" id="TKK74518.1"/>
    </source>
</evidence>
<comment type="caution">
    <text evidence="1">The sequence shown here is derived from an EMBL/GenBank/DDBJ whole genome shotgun (WGS) entry which is preliminary data.</text>
</comment>
<protein>
    <submittedName>
        <fullName evidence="1">DUF2993 domain-containing protein</fullName>
    </submittedName>
</protein>
<dbReference type="Pfam" id="PF11209">
    <property type="entry name" value="LmeA"/>
    <property type="match status" value="1"/>
</dbReference>
<organism evidence="1 2">
    <name type="scientific">Kribbella jiaozuonensis</name>
    <dbReference type="NCBI Taxonomy" id="2575441"/>
    <lineage>
        <taxon>Bacteria</taxon>
        <taxon>Bacillati</taxon>
        <taxon>Actinomycetota</taxon>
        <taxon>Actinomycetes</taxon>
        <taxon>Propionibacteriales</taxon>
        <taxon>Kribbellaceae</taxon>
        <taxon>Kribbella</taxon>
    </lineage>
</organism>
<sequence>MSSPRPRRWLRRLVVTVLVLAVLAVVVDRAAAYVAENQLASMADKKAAQYDVRSADTSVKIGGFGFLPQLVKENFSKVTLTMERPTFSGIPGEDLKVQLHDVQVPRGLLTGQAGAAVTIDSSDLRLQLSPRELSRLAVASTGLDGLSLEVVDGQLHAKLSVRGFNADVPITPQVQNGRITLALGQLSDSIPSFVRTALQNQLARGITIPELPFGAQLTGISIVDNSIVLTAAAKELKFSA</sequence>
<keyword evidence="2" id="KW-1185">Reference proteome</keyword>
<reference evidence="1 2" key="1">
    <citation type="submission" date="2019-04" db="EMBL/GenBank/DDBJ databases">
        <title>Kribbella sp. NEAU-THZ 27 nov., a novel actinomycete isolated from soil.</title>
        <authorList>
            <person name="Duan L."/>
        </authorList>
    </citation>
    <scope>NUCLEOTIDE SEQUENCE [LARGE SCALE GENOMIC DNA]</scope>
    <source>
        <strain evidence="2">NEAU-THZ27</strain>
    </source>
</reference>
<dbReference type="AlphaFoldDB" id="A0A4U3LG41"/>
<proteinExistence type="predicted"/>
<dbReference type="InterPro" id="IPR021373">
    <property type="entry name" value="DUF2993"/>
</dbReference>
<dbReference type="OrthoDB" id="3215846at2"/>